<keyword evidence="8" id="KW-1185">Reference proteome</keyword>
<evidence type="ECO:0000256" key="3">
    <source>
        <dbReference type="ARBA" id="ARBA00022679"/>
    </source>
</evidence>
<dbReference type="PROSITE" id="PS50294">
    <property type="entry name" value="WD_REPEATS_REGION"/>
    <property type="match status" value="1"/>
</dbReference>
<dbReference type="Proteomes" id="UP001202328">
    <property type="component" value="Unassembled WGS sequence"/>
</dbReference>
<dbReference type="EMBL" id="JAJJMB010001184">
    <property type="protein sequence ID" value="KAI3958011.1"/>
    <property type="molecule type" value="Genomic_DNA"/>
</dbReference>
<comment type="caution">
    <text evidence="7">The sequence shown here is derived from an EMBL/GenBank/DDBJ whole genome shotgun (WGS) entry which is preliminary data.</text>
</comment>
<dbReference type="PANTHER" id="PTHR11712">
    <property type="entry name" value="POLYKETIDE SYNTHASE-RELATED"/>
    <property type="match status" value="1"/>
</dbReference>
<dbReference type="EC" id="2.3.1.41" evidence="1"/>
<dbReference type="Gene3D" id="3.40.47.10">
    <property type="match status" value="1"/>
</dbReference>
<evidence type="ECO:0000256" key="2">
    <source>
        <dbReference type="ARBA" id="ARBA00022574"/>
    </source>
</evidence>
<dbReference type="InterPro" id="IPR019775">
    <property type="entry name" value="WD40_repeat_CS"/>
</dbReference>
<evidence type="ECO:0000313" key="8">
    <source>
        <dbReference type="Proteomes" id="UP001202328"/>
    </source>
</evidence>
<dbReference type="GO" id="GO:0006633">
    <property type="term" value="P:fatty acid biosynthetic process"/>
    <property type="evidence" value="ECO:0007669"/>
    <property type="project" value="TreeGrafter"/>
</dbReference>
<dbReference type="PANTHER" id="PTHR11712:SF332">
    <property type="entry name" value="3-OXOACYL-[ACYL-CARRIER-PROTEIN] SYNTHASE II, CHLOROPLASTIC"/>
    <property type="match status" value="1"/>
</dbReference>
<evidence type="ECO:0000256" key="5">
    <source>
        <dbReference type="PROSITE-ProRule" id="PRU00221"/>
    </source>
</evidence>
<dbReference type="Pfam" id="PF00400">
    <property type="entry name" value="WD40"/>
    <property type="match status" value="1"/>
</dbReference>
<dbReference type="InterPro" id="IPR016039">
    <property type="entry name" value="Thiolase-like"/>
</dbReference>
<feature type="domain" description="Beta-ketoacyl synthase-like N-terminal" evidence="6">
    <location>
        <begin position="2"/>
        <end position="95"/>
    </location>
</feature>
<dbReference type="SMART" id="SM00320">
    <property type="entry name" value="WD40"/>
    <property type="match status" value="2"/>
</dbReference>
<dbReference type="GO" id="GO:0005739">
    <property type="term" value="C:mitochondrion"/>
    <property type="evidence" value="ECO:0007669"/>
    <property type="project" value="TreeGrafter"/>
</dbReference>
<name>A0AAD4XUV1_9MAGN</name>
<dbReference type="Pfam" id="PF00109">
    <property type="entry name" value="ketoacyl-synt"/>
    <property type="match status" value="1"/>
</dbReference>
<gene>
    <name evidence="7" type="ORF">MKW98_020653</name>
</gene>
<accession>A0AAD4XUV1</accession>
<dbReference type="AlphaFoldDB" id="A0AAD4XUV1"/>
<dbReference type="Gene3D" id="2.130.10.10">
    <property type="entry name" value="YVTN repeat-like/Quinoprotein amine dehydrogenase"/>
    <property type="match status" value="1"/>
</dbReference>
<evidence type="ECO:0000313" key="7">
    <source>
        <dbReference type="EMBL" id="KAI3958011.1"/>
    </source>
</evidence>
<evidence type="ECO:0000259" key="6">
    <source>
        <dbReference type="Pfam" id="PF00109"/>
    </source>
</evidence>
<dbReference type="GO" id="GO:0004315">
    <property type="term" value="F:3-oxoacyl-[acyl-carrier-protein] synthase activity"/>
    <property type="evidence" value="ECO:0007669"/>
    <property type="project" value="UniProtKB-EC"/>
</dbReference>
<keyword evidence="2 5" id="KW-0853">WD repeat</keyword>
<dbReference type="InterPro" id="IPR015943">
    <property type="entry name" value="WD40/YVTN_repeat-like_dom_sf"/>
</dbReference>
<dbReference type="InterPro" id="IPR000794">
    <property type="entry name" value="Beta-ketoacyl_synthase"/>
</dbReference>
<reference evidence="7" key="1">
    <citation type="submission" date="2022-04" db="EMBL/GenBank/DDBJ databases">
        <title>A functionally conserved STORR gene fusion in Papaver species that diverged 16.8 million years ago.</title>
        <authorList>
            <person name="Catania T."/>
        </authorList>
    </citation>
    <scope>NUCLEOTIDE SEQUENCE</scope>
    <source>
        <strain evidence="7">S-188037</strain>
    </source>
</reference>
<feature type="repeat" description="WD" evidence="5">
    <location>
        <begin position="121"/>
        <end position="156"/>
    </location>
</feature>
<sequence length="182" mass="20042">MLTAGKKASADSGMTEDVMNELHRAKCGVLIGSAMGGMRLSLKLSVFHDAIEALRVSYKKMNPCCVPFATSNMGSSMFALDLGWMGPNYSISTACKLLASGGQDKKAVLWHTDSFKPKTTQEEHFLLITDVRFGPSMSRLATSSLDKTVRIWDADNLEERMWVAVLIRLHNAGKKDKIMLVL</sequence>
<evidence type="ECO:0000256" key="1">
    <source>
        <dbReference type="ARBA" id="ARBA00013191"/>
    </source>
</evidence>
<dbReference type="SUPFAM" id="SSF53901">
    <property type="entry name" value="Thiolase-like"/>
    <property type="match status" value="1"/>
</dbReference>
<dbReference type="PROSITE" id="PS00678">
    <property type="entry name" value="WD_REPEATS_1"/>
    <property type="match status" value="1"/>
</dbReference>
<dbReference type="InterPro" id="IPR014030">
    <property type="entry name" value="Ketoacyl_synth_N"/>
</dbReference>
<dbReference type="PROSITE" id="PS50082">
    <property type="entry name" value="WD_REPEATS_2"/>
    <property type="match status" value="1"/>
</dbReference>
<dbReference type="SUPFAM" id="SSF50978">
    <property type="entry name" value="WD40 repeat-like"/>
    <property type="match status" value="1"/>
</dbReference>
<organism evidence="7 8">
    <name type="scientific">Papaver atlanticum</name>
    <dbReference type="NCBI Taxonomy" id="357466"/>
    <lineage>
        <taxon>Eukaryota</taxon>
        <taxon>Viridiplantae</taxon>
        <taxon>Streptophyta</taxon>
        <taxon>Embryophyta</taxon>
        <taxon>Tracheophyta</taxon>
        <taxon>Spermatophyta</taxon>
        <taxon>Magnoliopsida</taxon>
        <taxon>Ranunculales</taxon>
        <taxon>Papaveraceae</taxon>
        <taxon>Papaveroideae</taxon>
        <taxon>Papaver</taxon>
    </lineage>
</organism>
<keyword evidence="3" id="KW-0808">Transferase</keyword>
<dbReference type="InterPro" id="IPR001680">
    <property type="entry name" value="WD40_rpt"/>
</dbReference>
<protein>
    <recommendedName>
        <fullName evidence="1">beta-ketoacyl-[acyl-carrier-protein] synthase I</fullName>
        <ecNumber evidence="1">2.3.1.41</ecNumber>
    </recommendedName>
</protein>
<dbReference type="InterPro" id="IPR036322">
    <property type="entry name" value="WD40_repeat_dom_sf"/>
</dbReference>
<evidence type="ECO:0000256" key="4">
    <source>
        <dbReference type="ARBA" id="ARBA00022737"/>
    </source>
</evidence>
<proteinExistence type="predicted"/>
<keyword evidence="4" id="KW-0677">Repeat</keyword>